<sequence>MHSISLRFSQELTQRLNQMKIRSTRYKVALYKQLNQEQQPDGHKLTEIKAENTEFAFNIMFERKNPESEWRLVTPLKFTD</sequence>
<keyword evidence="2" id="KW-1185">Reference proteome</keyword>
<dbReference type="AlphaFoldDB" id="A0A6P1VZT9"/>
<dbReference type="RefSeq" id="WP_162388566.1">
    <property type="nucleotide sequence ID" value="NZ_CP045997.1"/>
</dbReference>
<reference evidence="1 2" key="1">
    <citation type="submission" date="2019-11" db="EMBL/GenBank/DDBJ databases">
        <title>Spirosoma endbachense sp. nov., isolated from a natural salt meadow.</title>
        <authorList>
            <person name="Rojas J."/>
            <person name="Ambika Manirajan B."/>
            <person name="Ratering S."/>
            <person name="Suarez C."/>
            <person name="Geissler-Plaum R."/>
            <person name="Schnell S."/>
        </authorList>
    </citation>
    <scope>NUCLEOTIDE SEQUENCE [LARGE SCALE GENOMIC DNA]</scope>
    <source>
        <strain evidence="1 2">I-24</strain>
    </source>
</reference>
<dbReference type="EMBL" id="CP045997">
    <property type="protein sequence ID" value="QHV98154.1"/>
    <property type="molecule type" value="Genomic_DNA"/>
</dbReference>
<evidence type="ECO:0000313" key="2">
    <source>
        <dbReference type="Proteomes" id="UP000464577"/>
    </source>
</evidence>
<evidence type="ECO:0000313" key="1">
    <source>
        <dbReference type="EMBL" id="QHV98154.1"/>
    </source>
</evidence>
<proteinExistence type="predicted"/>
<dbReference type="Proteomes" id="UP000464577">
    <property type="component" value="Chromosome"/>
</dbReference>
<dbReference type="KEGG" id="senf:GJR95_25505"/>
<organism evidence="1 2">
    <name type="scientific">Spirosoma endbachense</name>
    <dbReference type="NCBI Taxonomy" id="2666025"/>
    <lineage>
        <taxon>Bacteria</taxon>
        <taxon>Pseudomonadati</taxon>
        <taxon>Bacteroidota</taxon>
        <taxon>Cytophagia</taxon>
        <taxon>Cytophagales</taxon>
        <taxon>Cytophagaceae</taxon>
        <taxon>Spirosoma</taxon>
    </lineage>
</organism>
<gene>
    <name evidence="1" type="ORF">GJR95_25505</name>
</gene>
<accession>A0A6P1VZT9</accession>
<protein>
    <submittedName>
        <fullName evidence="1">Uncharacterized protein</fullName>
    </submittedName>
</protein>
<name>A0A6P1VZT9_9BACT</name>